<evidence type="ECO:0000256" key="1">
    <source>
        <dbReference type="SAM" id="MobiDB-lite"/>
    </source>
</evidence>
<gene>
    <name evidence="2" type="ORF">AB5J52_07370</name>
</gene>
<dbReference type="InterPro" id="IPR045709">
    <property type="entry name" value="DUF6065"/>
</dbReference>
<reference evidence="2" key="1">
    <citation type="submission" date="2024-07" db="EMBL/GenBank/DDBJ databases">
        <authorList>
            <person name="Yu S.T."/>
        </authorList>
    </citation>
    <scope>NUCLEOTIDE SEQUENCE</scope>
    <source>
        <strain evidence="2">R39</strain>
    </source>
</reference>
<dbReference type="EMBL" id="CP163441">
    <property type="protein sequence ID" value="XDQ42092.1"/>
    <property type="molecule type" value="Genomic_DNA"/>
</dbReference>
<name>A0AB39QHZ4_9ACTN</name>
<dbReference type="Pfam" id="PF19541">
    <property type="entry name" value="DUF6065"/>
    <property type="match status" value="1"/>
</dbReference>
<feature type="region of interest" description="Disordered" evidence="1">
    <location>
        <begin position="187"/>
        <end position="207"/>
    </location>
</feature>
<accession>A0AB39QHZ4</accession>
<dbReference type="RefSeq" id="WP_369221624.1">
    <property type="nucleotide sequence ID" value="NZ_CP163441.1"/>
</dbReference>
<feature type="region of interest" description="Disordered" evidence="1">
    <location>
        <begin position="237"/>
        <end position="271"/>
    </location>
</feature>
<dbReference type="AlphaFoldDB" id="A0AB39QHZ4"/>
<sequence>MRDSVPTVRTGEDDPELPFIGYTVAERAAMRIVPAPAGRAWIAAGTDGFARRCLPLMMANQGEWWILNSHTFSAVWEGNRQASALRLDYGDQQGPYPAASHFGHGIITFELPFLFRTPPGWNLTAGGPTNLPKDAVSPLAGLVETDWTSAYFTMNWQITRPHTSIVFEAGEPICAVRPERRGDLGRFRPMLLPKAGSPEDKGSREFEESRARFAAEQRIPGTPAYAAKWQRHYLRGESVTGEKFPDHEKRLKLRPFRSPGDPTDENPSEPL</sequence>
<protein>
    <submittedName>
        <fullName evidence="2">DUF6065 family protein</fullName>
    </submittedName>
</protein>
<proteinExistence type="predicted"/>
<feature type="compositionally biased region" description="Acidic residues" evidence="1">
    <location>
        <begin position="262"/>
        <end position="271"/>
    </location>
</feature>
<evidence type="ECO:0000313" key="2">
    <source>
        <dbReference type="EMBL" id="XDQ42092.1"/>
    </source>
</evidence>
<feature type="compositionally biased region" description="Basic and acidic residues" evidence="1">
    <location>
        <begin position="197"/>
        <end position="207"/>
    </location>
</feature>
<organism evidence="2">
    <name type="scientific">Streptomyces sp. R39</name>
    <dbReference type="NCBI Taxonomy" id="3238631"/>
    <lineage>
        <taxon>Bacteria</taxon>
        <taxon>Bacillati</taxon>
        <taxon>Actinomycetota</taxon>
        <taxon>Actinomycetes</taxon>
        <taxon>Kitasatosporales</taxon>
        <taxon>Streptomycetaceae</taxon>
        <taxon>Streptomyces</taxon>
    </lineage>
</organism>